<dbReference type="OrthoDB" id="2374773at2"/>
<name>A0A1I2RY76_9BACL</name>
<protein>
    <submittedName>
        <fullName evidence="2">Uncharacterized protein</fullName>
    </submittedName>
</protein>
<organism evidence="2 3">
    <name type="scientific">Planifilum fulgidum</name>
    <dbReference type="NCBI Taxonomy" id="201973"/>
    <lineage>
        <taxon>Bacteria</taxon>
        <taxon>Bacillati</taxon>
        <taxon>Bacillota</taxon>
        <taxon>Bacilli</taxon>
        <taxon>Bacillales</taxon>
        <taxon>Thermoactinomycetaceae</taxon>
        <taxon>Planifilum</taxon>
    </lineage>
</organism>
<accession>A0A1I2RY76</accession>
<dbReference type="AlphaFoldDB" id="A0A1I2RY76"/>
<keyword evidence="1" id="KW-0175">Coiled coil</keyword>
<reference evidence="2 3" key="1">
    <citation type="submission" date="2016-10" db="EMBL/GenBank/DDBJ databases">
        <authorList>
            <person name="de Groot N.N."/>
        </authorList>
    </citation>
    <scope>NUCLEOTIDE SEQUENCE [LARGE SCALE GENOMIC DNA]</scope>
    <source>
        <strain evidence="2 3">DSM 44945</strain>
    </source>
</reference>
<dbReference type="RefSeq" id="WP_092040703.1">
    <property type="nucleotide sequence ID" value="NZ_FOOK01000033.1"/>
</dbReference>
<keyword evidence="3" id="KW-1185">Reference proteome</keyword>
<evidence type="ECO:0000256" key="1">
    <source>
        <dbReference type="SAM" id="Coils"/>
    </source>
</evidence>
<dbReference type="Proteomes" id="UP000198661">
    <property type="component" value="Unassembled WGS sequence"/>
</dbReference>
<dbReference type="STRING" id="201973.SAMN04488025_13311"/>
<evidence type="ECO:0000313" key="3">
    <source>
        <dbReference type="Proteomes" id="UP000198661"/>
    </source>
</evidence>
<dbReference type="EMBL" id="FOOK01000033">
    <property type="protein sequence ID" value="SFG42731.1"/>
    <property type="molecule type" value="Genomic_DNA"/>
</dbReference>
<evidence type="ECO:0000313" key="2">
    <source>
        <dbReference type="EMBL" id="SFG42731.1"/>
    </source>
</evidence>
<proteinExistence type="predicted"/>
<feature type="coiled-coil region" evidence="1">
    <location>
        <begin position="78"/>
        <end position="112"/>
    </location>
</feature>
<gene>
    <name evidence="2" type="ORF">SAMN04488025_13311</name>
</gene>
<sequence length="122" mass="14286">MDNEKMTMEQRIEAFYRQSGGPNNDRIPELLEKHLLHAKDHGMPGYRETFEDGIMDVVLNDPSLLLLYERIQRWRLKRRAEGGDMAALKERIESLEREVARLRETIDRMMREQASAGDSKSP</sequence>